<feature type="region of interest" description="Disordered" evidence="1">
    <location>
        <begin position="1"/>
        <end position="25"/>
    </location>
</feature>
<evidence type="ECO:0000256" key="1">
    <source>
        <dbReference type="SAM" id="MobiDB-lite"/>
    </source>
</evidence>
<protein>
    <submittedName>
        <fullName evidence="2">Uncharacterized protein</fullName>
    </submittedName>
</protein>
<dbReference type="EMBL" id="MN448302">
    <property type="protein sequence ID" value="QFG75182.1"/>
    <property type="molecule type" value="Genomic_DNA"/>
</dbReference>
<organism evidence="2">
    <name type="scientific">Megaviridae environmental sample</name>
    <dbReference type="NCBI Taxonomy" id="1737588"/>
    <lineage>
        <taxon>Viruses</taxon>
        <taxon>Varidnaviria</taxon>
        <taxon>Bamfordvirae</taxon>
        <taxon>Nucleocytoviricota</taxon>
        <taxon>Megaviricetes</taxon>
        <taxon>Imitervirales</taxon>
        <taxon>Mimiviridae</taxon>
        <taxon>environmental samples</taxon>
    </lineage>
</organism>
<evidence type="ECO:0000313" key="2">
    <source>
        <dbReference type="EMBL" id="QFG75182.1"/>
    </source>
</evidence>
<accession>A0A5J6VLY2</accession>
<sequence length="114" mass="13492">MGKIPRHRKSSKVFSRSKTSKVTPKTMITQKLKRTLRNTYARKMKVISSDTHNHKHKHKHKHKQTHKRKSSWKKTYKGKKRRVSFSKKAVEYPFSKGSRPGLIKHSMAIEKQTK</sequence>
<reference evidence="2" key="1">
    <citation type="journal article" date="2019" name="Philos. Trans. R. Soc. Lond., B, Biol. Sci.">
        <title>Targeted metagenomic recovery of four divergent viruses reveals shared and distinctive characteristics of giant viruses of marine eukaryotes.</title>
        <authorList>
            <person name="Needham D.M."/>
            <person name="Poirier C."/>
            <person name="Hehenberger E."/>
            <person name="Jimenez V."/>
            <person name="Swalwell J.E."/>
            <person name="Santoro A.E."/>
            <person name="Worden A.Z."/>
        </authorList>
    </citation>
    <scope>NUCLEOTIDE SEQUENCE</scope>
    <source>
        <strain evidence="2">OPacV-421</strain>
    </source>
</reference>
<feature type="compositionally biased region" description="Polar residues" evidence="1">
    <location>
        <begin position="12"/>
        <end position="25"/>
    </location>
</feature>
<name>A0A5J6VLY2_9VIRU</name>
<feature type="region of interest" description="Disordered" evidence="1">
    <location>
        <begin position="47"/>
        <end position="114"/>
    </location>
</feature>
<feature type="compositionally biased region" description="Basic residues" evidence="1">
    <location>
        <begin position="53"/>
        <end position="85"/>
    </location>
</feature>
<feature type="compositionally biased region" description="Basic residues" evidence="1">
    <location>
        <begin position="1"/>
        <end position="11"/>
    </location>
</feature>
<proteinExistence type="predicted"/>